<dbReference type="EMBL" id="SPHZ02000010">
    <property type="protein sequence ID" value="KAF0896359.1"/>
    <property type="molecule type" value="Genomic_DNA"/>
</dbReference>
<protein>
    <submittedName>
        <fullName evidence="2">Uncharacterized protein</fullName>
    </submittedName>
</protein>
<comment type="caution">
    <text evidence="2">The sequence shown here is derived from an EMBL/GenBank/DDBJ whole genome shotgun (WGS) entry which is preliminary data.</text>
</comment>
<proteinExistence type="predicted"/>
<dbReference type="Proteomes" id="UP000479710">
    <property type="component" value="Unassembled WGS sequence"/>
</dbReference>
<feature type="region of interest" description="Disordered" evidence="1">
    <location>
        <begin position="1"/>
        <end position="24"/>
    </location>
</feature>
<evidence type="ECO:0000256" key="1">
    <source>
        <dbReference type="SAM" id="MobiDB-lite"/>
    </source>
</evidence>
<keyword evidence="3" id="KW-1185">Reference proteome</keyword>
<accession>A0A6G1C831</accession>
<gene>
    <name evidence="2" type="ORF">E2562_021893</name>
</gene>
<sequence length="98" mass="11091">MEPLSVIAVTPPWPSMTSRRGREERREWSWIWSRLSSPSCPRGHRLPTRSRSEPQVTDLEVLAVTTSSLMATSDQHKGGRASHRGRRLPSLLVARFGD</sequence>
<evidence type="ECO:0000313" key="3">
    <source>
        <dbReference type="Proteomes" id="UP000479710"/>
    </source>
</evidence>
<reference evidence="2 3" key="1">
    <citation type="submission" date="2019-11" db="EMBL/GenBank/DDBJ databases">
        <title>Whole genome sequence of Oryza granulata.</title>
        <authorList>
            <person name="Li W."/>
        </authorList>
    </citation>
    <scope>NUCLEOTIDE SEQUENCE [LARGE SCALE GENOMIC DNA]</scope>
    <source>
        <strain evidence="3">cv. Menghai</strain>
        <tissue evidence="2">Leaf</tissue>
    </source>
</reference>
<evidence type="ECO:0000313" key="2">
    <source>
        <dbReference type="EMBL" id="KAF0896359.1"/>
    </source>
</evidence>
<name>A0A6G1C831_9ORYZ</name>
<organism evidence="2 3">
    <name type="scientific">Oryza meyeriana var. granulata</name>
    <dbReference type="NCBI Taxonomy" id="110450"/>
    <lineage>
        <taxon>Eukaryota</taxon>
        <taxon>Viridiplantae</taxon>
        <taxon>Streptophyta</taxon>
        <taxon>Embryophyta</taxon>
        <taxon>Tracheophyta</taxon>
        <taxon>Spermatophyta</taxon>
        <taxon>Magnoliopsida</taxon>
        <taxon>Liliopsida</taxon>
        <taxon>Poales</taxon>
        <taxon>Poaceae</taxon>
        <taxon>BOP clade</taxon>
        <taxon>Oryzoideae</taxon>
        <taxon>Oryzeae</taxon>
        <taxon>Oryzinae</taxon>
        <taxon>Oryza</taxon>
        <taxon>Oryza meyeriana</taxon>
    </lineage>
</organism>
<dbReference type="AlphaFoldDB" id="A0A6G1C831"/>